<organism evidence="11 12">
    <name type="scientific">Senna tora</name>
    <dbReference type="NCBI Taxonomy" id="362788"/>
    <lineage>
        <taxon>Eukaryota</taxon>
        <taxon>Viridiplantae</taxon>
        <taxon>Streptophyta</taxon>
        <taxon>Embryophyta</taxon>
        <taxon>Tracheophyta</taxon>
        <taxon>Spermatophyta</taxon>
        <taxon>Magnoliopsida</taxon>
        <taxon>eudicotyledons</taxon>
        <taxon>Gunneridae</taxon>
        <taxon>Pentapetalae</taxon>
        <taxon>rosids</taxon>
        <taxon>fabids</taxon>
        <taxon>Fabales</taxon>
        <taxon>Fabaceae</taxon>
        <taxon>Caesalpinioideae</taxon>
        <taxon>Cassia clade</taxon>
        <taxon>Senna</taxon>
    </lineage>
</organism>
<name>A0A834SRR8_9FABA</name>
<dbReference type="OrthoDB" id="1699974at2759"/>
<accession>A0A834SRR8</accession>
<evidence type="ECO:0000256" key="4">
    <source>
        <dbReference type="ARBA" id="ARBA00022722"/>
    </source>
</evidence>
<dbReference type="Pfam" id="PF13359">
    <property type="entry name" value="DDE_Tnp_4"/>
    <property type="match status" value="1"/>
</dbReference>
<evidence type="ECO:0000313" key="11">
    <source>
        <dbReference type="EMBL" id="KAF7808351.1"/>
    </source>
</evidence>
<dbReference type="InterPro" id="IPR027806">
    <property type="entry name" value="HARBI1_dom"/>
</dbReference>
<keyword evidence="12" id="KW-1185">Reference proteome</keyword>
<dbReference type="GO" id="GO:0016787">
    <property type="term" value="F:hydrolase activity"/>
    <property type="evidence" value="ECO:0007669"/>
    <property type="project" value="UniProtKB-KW"/>
</dbReference>
<comment type="cofactor">
    <cofactor evidence="1">
        <name>a divalent metal cation</name>
        <dbReference type="ChEBI" id="CHEBI:60240"/>
    </cofactor>
</comment>
<feature type="domain" description="DDE Tnp4" evidence="9">
    <location>
        <begin position="145"/>
        <end position="305"/>
    </location>
</feature>
<dbReference type="GO" id="GO:0004518">
    <property type="term" value="F:nuclease activity"/>
    <property type="evidence" value="ECO:0007669"/>
    <property type="project" value="UniProtKB-KW"/>
</dbReference>
<comment type="caution">
    <text evidence="11">The sequence shown here is derived from an EMBL/GenBank/DDBJ whole genome shotgun (WGS) entry which is preliminary data.</text>
</comment>
<gene>
    <name evidence="11" type="ORF">G2W53_035094</name>
</gene>
<feature type="compositionally biased region" description="Basic and acidic residues" evidence="8">
    <location>
        <begin position="319"/>
        <end position="330"/>
    </location>
</feature>
<protein>
    <submittedName>
        <fullName evidence="11">Protein ALP1-like</fullName>
    </submittedName>
</protein>
<dbReference type="GO" id="GO:0046872">
    <property type="term" value="F:metal ion binding"/>
    <property type="evidence" value="ECO:0007669"/>
    <property type="project" value="UniProtKB-KW"/>
</dbReference>
<dbReference type="InterPro" id="IPR045249">
    <property type="entry name" value="HARBI1-like"/>
</dbReference>
<feature type="domain" description="DUF8040" evidence="10">
    <location>
        <begin position="29"/>
        <end position="113"/>
    </location>
</feature>
<evidence type="ECO:0000256" key="2">
    <source>
        <dbReference type="ARBA" id="ARBA00004123"/>
    </source>
</evidence>
<evidence type="ECO:0000256" key="8">
    <source>
        <dbReference type="SAM" id="MobiDB-lite"/>
    </source>
</evidence>
<evidence type="ECO:0000256" key="1">
    <source>
        <dbReference type="ARBA" id="ARBA00001968"/>
    </source>
</evidence>
<evidence type="ECO:0000256" key="3">
    <source>
        <dbReference type="ARBA" id="ARBA00006958"/>
    </source>
</evidence>
<dbReference type="PANTHER" id="PTHR22930:SF281">
    <property type="entry name" value="NUCLEASE"/>
    <property type="match status" value="1"/>
</dbReference>
<keyword evidence="4" id="KW-0540">Nuclease</keyword>
<evidence type="ECO:0000256" key="5">
    <source>
        <dbReference type="ARBA" id="ARBA00022723"/>
    </source>
</evidence>
<keyword evidence="7" id="KW-0539">Nucleus</keyword>
<evidence type="ECO:0000256" key="7">
    <source>
        <dbReference type="ARBA" id="ARBA00023242"/>
    </source>
</evidence>
<evidence type="ECO:0000256" key="6">
    <source>
        <dbReference type="ARBA" id="ARBA00022801"/>
    </source>
</evidence>
<evidence type="ECO:0000259" key="10">
    <source>
        <dbReference type="Pfam" id="PF26138"/>
    </source>
</evidence>
<keyword evidence="6" id="KW-0378">Hydrolase</keyword>
<dbReference type="AlphaFoldDB" id="A0A834SRR8"/>
<dbReference type="GO" id="GO:0005634">
    <property type="term" value="C:nucleus"/>
    <property type="evidence" value="ECO:0007669"/>
    <property type="project" value="UniProtKB-SubCell"/>
</dbReference>
<dbReference type="InterPro" id="IPR058353">
    <property type="entry name" value="DUF8040"/>
</dbReference>
<dbReference type="EMBL" id="JAAIUW010000011">
    <property type="protein sequence ID" value="KAF7808351.1"/>
    <property type="molecule type" value="Genomic_DNA"/>
</dbReference>
<proteinExistence type="inferred from homology"/>
<evidence type="ECO:0000313" key="12">
    <source>
        <dbReference type="Proteomes" id="UP000634136"/>
    </source>
</evidence>
<dbReference type="PANTHER" id="PTHR22930">
    <property type="match status" value="1"/>
</dbReference>
<evidence type="ECO:0000259" key="9">
    <source>
        <dbReference type="Pfam" id="PF13359"/>
    </source>
</evidence>
<sequence length="373" mass="42992">MVMQMYCNRRRICPKSYTVDYYANRAKLRALVYSSDTSCFNQLRMYGGTFDRLCGMLETIGGLKPTKNMLVDEQVAIFVHIAHHVKNRVIQFQFGRSGETISRHFHMQLNAMMHLEETLLKTPEPVPDDSTDERWKWFKGCLGALDGTHIKMTVPAKDQPRYRNRKGEIITNVLGVCTRDGQFVYVLSGWKGFAADGLVLRNAILRPNGLKVPQGQYYLVDVGFTNSRGFLAPYRGQRYHLSEWREGRHPTNPQECFNMRHSSARNVIECCFGMLRKRWAILRSPSFYHVKTHNKIIIGCCLLHNLIRQDTTLDQLEDAHTGNEDAHTGDEDAYTEDDDFISTIETSDEWSGMRDGLAVDMFNAFRGQTRRSR</sequence>
<keyword evidence="5" id="KW-0479">Metal-binding</keyword>
<reference evidence="11" key="1">
    <citation type="submission" date="2020-09" db="EMBL/GenBank/DDBJ databases">
        <title>Genome-Enabled Discovery of Anthraquinone Biosynthesis in Senna tora.</title>
        <authorList>
            <person name="Kang S.-H."/>
            <person name="Pandey R.P."/>
            <person name="Lee C.-M."/>
            <person name="Sim J.-S."/>
            <person name="Jeong J.-T."/>
            <person name="Choi B.-S."/>
            <person name="Jung M."/>
            <person name="Ginzburg D."/>
            <person name="Zhao K."/>
            <person name="Won S.Y."/>
            <person name="Oh T.-J."/>
            <person name="Yu Y."/>
            <person name="Kim N.-H."/>
            <person name="Lee O.R."/>
            <person name="Lee T.-H."/>
            <person name="Bashyal P."/>
            <person name="Kim T.-S."/>
            <person name="Lee W.-H."/>
            <person name="Kawkins C."/>
            <person name="Kim C.-K."/>
            <person name="Kim J.S."/>
            <person name="Ahn B.O."/>
            <person name="Rhee S.Y."/>
            <person name="Sohng J.K."/>
        </authorList>
    </citation>
    <scope>NUCLEOTIDE SEQUENCE</scope>
    <source>
        <tissue evidence="11">Leaf</tissue>
    </source>
</reference>
<dbReference type="Pfam" id="PF26138">
    <property type="entry name" value="DUF8040"/>
    <property type="match status" value="1"/>
</dbReference>
<comment type="subcellular location">
    <subcellularLocation>
        <location evidence="2">Nucleus</location>
    </subcellularLocation>
</comment>
<comment type="similarity">
    <text evidence="3">Belongs to the HARBI1 family.</text>
</comment>
<dbReference type="Proteomes" id="UP000634136">
    <property type="component" value="Unassembled WGS sequence"/>
</dbReference>
<feature type="region of interest" description="Disordered" evidence="8">
    <location>
        <begin position="319"/>
        <end position="338"/>
    </location>
</feature>